<evidence type="ECO:0000313" key="4">
    <source>
        <dbReference type="EMBL" id="TWT57515.1"/>
    </source>
</evidence>
<dbReference type="EMBL" id="SIHI01000001">
    <property type="protein sequence ID" value="TWT57515.1"/>
    <property type="molecule type" value="Genomic_DNA"/>
</dbReference>
<keyword evidence="5" id="KW-1185">Reference proteome</keyword>
<sequence length="1799" mass="202925">MIALFCAGSFLPAAFSYEAEAIESQAARKNLEDGRTTRNQSITALWGNGEVSEALASGERVLAIEEQLFPPDDLRLATRSIVLSNYALELGRDEVAERHSKNAVRVLSLNQPEEHWRVAAAKQQEGFLKVMLEMPLPQRQELYAWQRQLQQAVKEEDATSGLEAAENLAKVTQENFGERHPFLIMAMTSIQSAQLQLGQIDTVGTQLAKLRIDLQQVQHPQHPDHAVVLNLLAQYEVTTGDLEKGLSSANSAIEQFRNAGQLFASEYLSSLEIRGAILLMQGEIEEALPPLREAYAIGSREGFPRERLRPIADNLVYALRTVARSKWENQDWMTSRQAIEEAKQIVDQQWGTENFRATDLRVDPVVTTDAESWSDDQWEHYQQFQNLLPEIQTLSQSGKATEALALARKRLGLASSLFGQDSLETLRARFDLLTRLLNPQILGAQDHQQLRHQITIFLVDFGNLLGTDHWEYASACSQFAASMDSADPMMMELMERAAEGFRSSLGEKSDQHVDTLTKMGCVLAEQLSEDAVTHLNQAIQLWESRPGRGSYAHCVAVASLGAYYYNFDDPYEARHRLAEAAELLRNNSNDNIDYDLGMVLNYLGNVSADQGRNLDAVAYYSEAIELFENGFWNPEANRYGKSLSDYTSTYEWCLYNAANSYDVTEKYQQAETVLKKLIARYGEGSLDETYRSAHHKLAVVYAKQDRDKEAQQVLKRISALVAEHFDSDPLIVSEHFLVKGHVAILMERPEEALRFLDQAFESFQKIDDLNKIDRVEWGYFDINLLRLREHYESIGAWDRVVAVREFATSSEAVLYAKWPDILDQLRVELELARRIAALDEESLPTYTQLVADTDALKKQDANRIDPKLVERSPQLIQDIEEILGPLSLPLLAYAREMADYYESQELFDKSLEMSSLAVTCATKHFGFRHSEVIPLLTQRARLLRILGKYRESRLLAEQAVQTAEEEMGDGSFDTFSARLELATLYSTIEDFGSALPLARSASDGFRRLWGDENLEYATALQLTGEIYYGIGQPDLGHSQILKSYEVMKRILKPDDRNFLRNKVVLAVSTASNPARSEEAHKRFDSVVSEYEAAGLDQTAEFQQLLIHLGTALLNWNELEEAEQVLQRAKAGLAIDETTAALRQVLLSTLGTVQRKSGNISEAREHLTAALQLQEHLFGRESKTVAETRFQLAVIEKLLGNIESARSHVQQCLRIEQAELSKIGGLLSDSSLLNLLNKEERPLDLLVSLVDDESDPEVIQNAFQWTVQRKGLALDLSCRTKSLQHSRSFDTRTLALIEQIRLLNQELADLALKESSNLSEEEIAIERQKRLKAIAEAQSDLSERLRGEQISLPSPSAVLTELGQFIDENWAYLEFLKVDQFRPRDSSEPSHRYVAFIVRNQSQELQIDFADLGDAAEIESMIDVLRRTTREVPRMMRFSDEEQLEEQYRELAFELYEALLGPFQKQIHNAETLILGPDAAISTVPFAALVDADDRYLVESKEISYVSSARDLMRSNGAPGVGTVVISNPNFDADLAEREESIARVNDEDQSRMLLTMRGEEEIDLRSLRWKRLPGAEDEATDVEHLLRETAYGPVKTYIGNDAVEELLKSTYAARILHLATHGFYVPLAEQEDFGNAFQRSASINTNLFRLRSAENPLLRSGIVLAGANRASQPGDEDRLEDGWVTAQEIARMEFRNTELVVLSACESGLGDISSGQGVHGIRRAFLNAGAHSILTSLFKVPDIETRELMRAFYQQLLESPNRRAALCRAQRQRIKERREQHGGAHPFFWASFILFGSGN</sequence>
<dbReference type="RefSeq" id="WP_197440845.1">
    <property type="nucleotide sequence ID" value="NZ_SIHI01000001.1"/>
</dbReference>
<dbReference type="InterPro" id="IPR019734">
    <property type="entry name" value="TPR_rpt"/>
</dbReference>
<dbReference type="Pfam" id="PF13374">
    <property type="entry name" value="TPR_10"/>
    <property type="match status" value="1"/>
</dbReference>
<evidence type="ECO:0000256" key="1">
    <source>
        <dbReference type="ARBA" id="ARBA00022737"/>
    </source>
</evidence>
<comment type="caution">
    <text evidence="4">The sequence shown here is derived from an EMBL/GenBank/DDBJ whole genome shotgun (WGS) entry which is preliminary data.</text>
</comment>
<accession>A0A5C5X5N2</accession>
<dbReference type="InterPro" id="IPR024983">
    <property type="entry name" value="CHAT_dom"/>
</dbReference>
<reference evidence="4 5" key="1">
    <citation type="submission" date="2019-02" db="EMBL/GenBank/DDBJ databases">
        <title>Deep-cultivation of Planctomycetes and their phenomic and genomic characterization uncovers novel biology.</title>
        <authorList>
            <person name="Wiegand S."/>
            <person name="Jogler M."/>
            <person name="Boedeker C."/>
            <person name="Pinto D."/>
            <person name="Vollmers J."/>
            <person name="Rivas-Marin E."/>
            <person name="Kohn T."/>
            <person name="Peeters S.H."/>
            <person name="Heuer A."/>
            <person name="Rast P."/>
            <person name="Oberbeckmann S."/>
            <person name="Bunk B."/>
            <person name="Jeske O."/>
            <person name="Meyerdierks A."/>
            <person name="Storesund J.E."/>
            <person name="Kallscheuer N."/>
            <person name="Luecker S."/>
            <person name="Lage O.M."/>
            <person name="Pohl T."/>
            <person name="Merkel B.J."/>
            <person name="Hornburger P."/>
            <person name="Mueller R.-W."/>
            <person name="Bruemmer F."/>
            <person name="Labrenz M."/>
            <person name="Spormann A.M."/>
            <person name="Op Den Camp H."/>
            <person name="Overmann J."/>
            <person name="Amann R."/>
            <person name="Jetten M.S.M."/>
            <person name="Mascher T."/>
            <person name="Medema M.H."/>
            <person name="Devos D.P."/>
            <person name="Kaster A.-K."/>
            <person name="Ovreas L."/>
            <person name="Rohde M."/>
            <person name="Galperin M.Y."/>
            <person name="Jogler C."/>
        </authorList>
    </citation>
    <scope>NUCLEOTIDE SEQUENCE [LARGE SCALE GENOMIC DNA]</scope>
    <source>
        <strain evidence="4 5">KOR42</strain>
    </source>
</reference>
<gene>
    <name evidence="4" type="ORF">KOR42_08760</name>
</gene>
<name>A0A5C5X5N2_9PLAN</name>
<proteinExistence type="predicted"/>
<organism evidence="4 5">
    <name type="scientific">Thalassoglobus neptunius</name>
    <dbReference type="NCBI Taxonomy" id="1938619"/>
    <lineage>
        <taxon>Bacteria</taxon>
        <taxon>Pseudomonadati</taxon>
        <taxon>Planctomycetota</taxon>
        <taxon>Planctomycetia</taxon>
        <taxon>Planctomycetales</taxon>
        <taxon>Planctomycetaceae</taxon>
        <taxon>Thalassoglobus</taxon>
    </lineage>
</organism>
<dbReference type="SMART" id="SM00028">
    <property type="entry name" value="TPR"/>
    <property type="match status" value="10"/>
</dbReference>
<protein>
    <submittedName>
        <fullName evidence="4">CHAT domain protein</fullName>
    </submittedName>
</protein>
<dbReference type="Gene3D" id="1.25.40.10">
    <property type="entry name" value="Tetratricopeptide repeat domain"/>
    <property type="match status" value="6"/>
</dbReference>
<keyword evidence="2" id="KW-0802">TPR repeat</keyword>
<dbReference type="PANTHER" id="PTHR45641:SF19">
    <property type="entry name" value="NEPHROCYSTIN-3"/>
    <property type="match status" value="1"/>
</dbReference>
<dbReference type="Proteomes" id="UP000317243">
    <property type="component" value="Unassembled WGS sequence"/>
</dbReference>
<dbReference type="Pfam" id="PF13424">
    <property type="entry name" value="TPR_12"/>
    <property type="match status" value="1"/>
</dbReference>
<evidence type="ECO:0000259" key="3">
    <source>
        <dbReference type="Pfam" id="PF12770"/>
    </source>
</evidence>
<dbReference type="SUPFAM" id="SSF48452">
    <property type="entry name" value="TPR-like"/>
    <property type="match status" value="4"/>
</dbReference>
<evidence type="ECO:0000313" key="5">
    <source>
        <dbReference type="Proteomes" id="UP000317243"/>
    </source>
</evidence>
<feature type="domain" description="CHAT" evidence="3">
    <location>
        <begin position="1449"/>
        <end position="1797"/>
    </location>
</feature>
<dbReference type="PANTHER" id="PTHR45641">
    <property type="entry name" value="TETRATRICOPEPTIDE REPEAT PROTEIN (AFU_ORTHOLOGUE AFUA_6G03870)"/>
    <property type="match status" value="1"/>
</dbReference>
<dbReference type="Pfam" id="PF12770">
    <property type="entry name" value="CHAT"/>
    <property type="match status" value="1"/>
</dbReference>
<dbReference type="InterPro" id="IPR011990">
    <property type="entry name" value="TPR-like_helical_dom_sf"/>
</dbReference>
<evidence type="ECO:0000256" key="2">
    <source>
        <dbReference type="ARBA" id="ARBA00022803"/>
    </source>
</evidence>
<keyword evidence="1" id="KW-0677">Repeat</keyword>